<dbReference type="AlphaFoldDB" id="A0A7T5R0T6"/>
<dbReference type="InterPro" id="IPR018094">
    <property type="entry name" value="Thymidylate_kinase"/>
</dbReference>
<evidence type="ECO:0000256" key="9">
    <source>
        <dbReference type="ARBA" id="ARBA00029962"/>
    </source>
</evidence>
<dbReference type="EC" id="2.7.4.9" evidence="2 12"/>
<keyword evidence="4 12" id="KW-0808">Transferase</keyword>
<dbReference type="PANTHER" id="PTHR10344:SF4">
    <property type="entry name" value="UMP-CMP KINASE 2, MITOCHONDRIAL"/>
    <property type="match status" value="1"/>
</dbReference>
<comment type="similarity">
    <text evidence="1 12">Belongs to the thymidylate kinase family.</text>
</comment>
<dbReference type="GO" id="GO:0006227">
    <property type="term" value="P:dUDP biosynthetic process"/>
    <property type="evidence" value="ECO:0007669"/>
    <property type="project" value="TreeGrafter"/>
</dbReference>
<organism evidence="14 15">
    <name type="scientific">Micavibrio aeruginosavorus</name>
    <dbReference type="NCBI Taxonomy" id="349221"/>
    <lineage>
        <taxon>Bacteria</taxon>
        <taxon>Pseudomonadati</taxon>
        <taxon>Bdellovibrionota</taxon>
        <taxon>Bdellovibrionia</taxon>
        <taxon>Bdellovibrionales</taxon>
        <taxon>Pseudobdellovibrionaceae</taxon>
        <taxon>Micavibrio</taxon>
    </lineage>
</organism>
<proteinExistence type="inferred from homology"/>
<dbReference type="FunFam" id="3.40.50.300:FF:000225">
    <property type="entry name" value="Thymidylate kinase"/>
    <property type="match status" value="1"/>
</dbReference>
<name>A0A7T5R0T6_9BACT</name>
<evidence type="ECO:0000256" key="10">
    <source>
        <dbReference type="ARBA" id="ARBA00048743"/>
    </source>
</evidence>
<dbReference type="GO" id="GO:0004798">
    <property type="term" value="F:dTMP kinase activity"/>
    <property type="evidence" value="ECO:0007669"/>
    <property type="project" value="UniProtKB-UniRule"/>
</dbReference>
<evidence type="ECO:0000256" key="4">
    <source>
        <dbReference type="ARBA" id="ARBA00022679"/>
    </source>
</evidence>
<dbReference type="InterPro" id="IPR027417">
    <property type="entry name" value="P-loop_NTPase"/>
</dbReference>
<dbReference type="InterPro" id="IPR039430">
    <property type="entry name" value="Thymidylate_kin-like_dom"/>
</dbReference>
<evidence type="ECO:0000256" key="1">
    <source>
        <dbReference type="ARBA" id="ARBA00009776"/>
    </source>
</evidence>
<evidence type="ECO:0000256" key="8">
    <source>
        <dbReference type="ARBA" id="ARBA00022840"/>
    </source>
</evidence>
<feature type="domain" description="Thymidylate kinase-like" evidence="13">
    <location>
        <begin position="9"/>
        <end position="201"/>
    </location>
</feature>
<dbReference type="Proteomes" id="UP000595362">
    <property type="component" value="Chromosome"/>
</dbReference>
<dbReference type="SUPFAM" id="SSF52540">
    <property type="entry name" value="P-loop containing nucleoside triphosphate hydrolases"/>
    <property type="match status" value="1"/>
</dbReference>
<evidence type="ECO:0000256" key="7">
    <source>
        <dbReference type="ARBA" id="ARBA00022777"/>
    </source>
</evidence>
<evidence type="ECO:0000313" key="14">
    <source>
        <dbReference type="EMBL" id="QQG35397.1"/>
    </source>
</evidence>
<protein>
    <recommendedName>
        <fullName evidence="3 12">Thymidylate kinase</fullName>
        <ecNumber evidence="2 12">2.7.4.9</ecNumber>
    </recommendedName>
    <alternativeName>
        <fullName evidence="9 12">dTMP kinase</fullName>
    </alternativeName>
</protein>
<reference evidence="14 15" key="1">
    <citation type="submission" date="2020-07" db="EMBL/GenBank/DDBJ databases">
        <title>Huge and variable diversity of episymbiotic CPR bacteria and DPANN archaea in groundwater ecosystems.</title>
        <authorList>
            <person name="He C.Y."/>
            <person name="Keren R."/>
            <person name="Whittaker M."/>
            <person name="Farag I.F."/>
            <person name="Doudna J."/>
            <person name="Cate J.H.D."/>
            <person name="Banfield J.F."/>
        </authorList>
    </citation>
    <scope>NUCLEOTIDE SEQUENCE [LARGE SCALE GENOMIC DNA]</scope>
    <source>
        <strain evidence="14">NC_groundwater_70_Ag_B-0.1um_54_66</strain>
    </source>
</reference>
<dbReference type="InterPro" id="IPR018095">
    <property type="entry name" value="Thymidylate_kin_CS"/>
</dbReference>
<evidence type="ECO:0000259" key="13">
    <source>
        <dbReference type="Pfam" id="PF02223"/>
    </source>
</evidence>
<dbReference type="GO" id="GO:0006235">
    <property type="term" value="P:dTTP biosynthetic process"/>
    <property type="evidence" value="ECO:0007669"/>
    <property type="project" value="UniProtKB-UniRule"/>
</dbReference>
<evidence type="ECO:0000256" key="2">
    <source>
        <dbReference type="ARBA" id="ARBA00012980"/>
    </source>
</evidence>
<evidence type="ECO:0000256" key="12">
    <source>
        <dbReference type="HAMAP-Rule" id="MF_00165"/>
    </source>
</evidence>
<dbReference type="GO" id="GO:0005829">
    <property type="term" value="C:cytosol"/>
    <property type="evidence" value="ECO:0007669"/>
    <property type="project" value="TreeGrafter"/>
</dbReference>
<dbReference type="CDD" id="cd01672">
    <property type="entry name" value="TMPK"/>
    <property type="match status" value="1"/>
</dbReference>
<keyword evidence="5 12" id="KW-0545">Nucleotide biosynthesis</keyword>
<evidence type="ECO:0000256" key="5">
    <source>
        <dbReference type="ARBA" id="ARBA00022727"/>
    </source>
</evidence>
<dbReference type="NCBIfam" id="TIGR00041">
    <property type="entry name" value="DTMP_kinase"/>
    <property type="match status" value="1"/>
</dbReference>
<dbReference type="GO" id="GO:0006233">
    <property type="term" value="P:dTDP biosynthetic process"/>
    <property type="evidence" value="ECO:0007669"/>
    <property type="project" value="InterPro"/>
</dbReference>
<accession>A0A7T5R0T6</accession>
<evidence type="ECO:0000256" key="6">
    <source>
        <dbReference type="ARBA" id="ARBA00022741"/>
    </source>
</evidence>
<keyword evidence="6 12" id="KW-0547">Nucleotide-binding</keyword>
<dbReference type="Pfam" id="PF02223">
    <property type="entry name" value="Thymidylate_kin"/>
    <property type="match status" value="1"/>
</dbReference>
<feature type="binding site" evidence="12">
    <location>
        <begin position="11"/>
        <end position="18"/>
    </location>
    <ligand>
        <name>ATP</name>
        <dbReference type="ChEBI" id="CHEBI:30616"/>
    </ligand>
</feature>
<dbReference type="GO" id="GO:0005524">
    <property type="term" value="F:ATP binding"/>
    <property type="evidence" value="ECO:0007669"/>
    <property type="project" value="UniProtKB-UniRule"/>
</dbReference>
<evidence type="ECO:0000256" key="11">
    <source>
        <dbReference type="ARBA" id="ARBA00057735"/>
    </source>
</evidence>
<dbReference type="HAMAP" id="MF_00165">
    <property type="entry name" value="Thymidylate_kinase"/>
    <property type="match status" value="1"/>
</dbReference>
<evidence type="ECO:0000256" key="3">
    <source>
        <dbReference type="ARBA" id="ARBA00017144"/>
    </source>
</evidence>
<comment type="catalytic activity">
    <reaction evidence="10 12">
        <text>dTMP + ATP = dTDP + ADP</text>
        <dbReference type="Rhea" id="RHEA:13517"/>
        <dbReference type="ChEBI" id="CHEBI:30616"/>
        <dbReference type="ChEBI" id="CHEBI:58369"/>
        <dbReference type="ChEBI" id="CHEBI:63528"/>
        <dbReference type="ChEBI" id="CHEBI:456216"/>
        <dbReference type="EC" id="2.7.4.9"/>
    </reaction>
</comment>
<gene>
    <name evidence="12" type="primary">tmk</name>
    <name evidence="14" type="ORF">HYS17_07560</name>
</gene>
<dbReference type="PROSITE" id="PS01331">
    <property type="entry name" value="THYMIDYLATE_KINASE"/>
    <property type="match status" value="1"/>
</dbReference>
<dbReference type="EMBL" id="CP066681">
    <property type="protein sequence ID" value="QQG35397.1"/>
    <property type="molecule type" value="Genomic_DNA"/>
</dbReference>
<sequence length="212" mass="23409">MARGIFITLEGGEGAGKSTQIRMLATALEQQGYEVVTTREPGGTPEAEKIRDFLVKRNGGNWTPMAECLLLYAARQMHVEHLIKPALSGGKIVISDRFADSTRAYQSFGHGLPLKTIEDMNRLALGDFAPDITFILDLPVDVGLARAGQRLSAAASQEDRFERLGESFHERLRQGFLAIAARDVERCRIIDATRSIEEIARDLFTHVQGKLA</sequence>
<keyword evidence="7 12" id="KW-0418">Kinase</keyword>
<comment type="function">
    <text evidence="11 12">Phosphorylation of dTMP to form dTDP in both de novo and salvage pathways of dTTP synthesis.</text>
</comment>
<evidence type="ECO:0000313" key="15">
    <source>
        <dbReference type="Proteomes" id="UP000595362"/>
    </source>
</evidence>
<dbReference type="Gene3D" id="3.40.50.300">
    <property type="entry name" value="P-loop containing nucleotide triphosphate hydrolases"/>
    <property type="match status" value="1"/>
</dbReference>
<dbReference type="PANTHER" id="PTHR10344">
    <property type="entry name" value="THYMIDYLATE KINASE"/>
    <property type="match status" value="1"/>
</dbReference>
<keyword evidence="8 12" id="KW-0067">ATP-binding</keyword>